<keyword evidence="1" id="KW-0732">Signal</keyword>
<dbReference type="RefSeq" id="WP_219238291.1">
    <property type="nucleotide sequence ID" value="NZ_JAHWZX010000008.1"/>
</dbReference>
<organism evidence="2 3">
    <name type="scientific">Stakelama flava</name>
    <dbReference type="NCBI Taxonomy" id="2860338"/>
    <lineage>
        <taxon>Bacteria</taxon>
        <taxon>Pseudomonadati</taxon>
        <taxon>Pseudomonadota</taxon>
        <taxon>Alphaproteobacteria</taxon>
        <taxon>Sphingomonadales</taxon>
        <taxon>Sphingomonadaceae</taxon>
        <taxon>Stakelama</taxon>
    </lineage>
</organism>
<gene>
    <name evidence="2" type="ORF">KY084_09855</name>
</gene>
<evidence type="ECO:0000313" key="2">
    <source>
        <dbReference type="EMBL" id="MBW4331174.1"/>
    </source>
</evidence>
<evidence type="ECO:0000313" key="3">
    <source>
        <dbReference type="Proteomes" id="UP001197214"/>
    </source>
</evidence>
<keyword evidence="3" id="KW-1185">Reference proteome</keyword>
<comment type="caution">
    <text evidence="2">The sequence shown here is derived from an EMBL/GenBank/DDBJ whole genome shotgun (WGS) entry which is preliminary data.</text>
</comment>
<proteinExistence type="predicted"/>
<dbReference type="Proteomes" id="UP001197214">
    <property type="component" value="Unassembled WGS sequence"/>
</dbReference>
<protein>
    <submittedName>
        <fullName evidence="2">Uncharacterized protein</fullName>
    </submittedName>
</protein>
<sequence>MRLAGALGVVLTLTAAAASAQLPKGVDTPEVVVAGFADTCRSGFPDFDAIARTAAAGGWTERATSVPHGSSLPGDVVLPRMFQKGEAMLALVTPSPRFADSVRACQVTAMAKGKPDLQTFVAQAATVLGLGSPRWEGKGDKAAASWATAAGTVRATIQRYGRVRSYSLQIK</sequence>
<name>A0ABS6XMQ0_9SPHN</name>
<dbReference type="EMBL" id="JAHWZX010000008">
    <property type="protein sequence ID" value="MBW4331174.1"/>
    <property type="molecule type" value="Genomic_DNA"/>
</dbReference>
<feature type="chain" id="PRO_5046898534" evidence="1">
    <location>
        <begin position="21"/>
        <end position="171"/>
    </location>
</feature>
<reference evidence="2 3" key="1">
    <citation type="submission" date="2021-07" db="EMBL/GenBank/DDBJ databases">
        <title>Stakelama flava sp. nov., a novel endophytic bacterium isolated from branch of Kandelia candel.</title>
        <authorList>
            <person name="Tuo L."/>
        </authorList>
    </citation>
    <scope>NUCLEOTIDE SEQUENCE [LARGE SCALE GENOMIC DNA]</scope>
    <source>
        <strain evidence="2 3">CBK3Z-3</strain>
    </source>
</reference>
<feature type="signal peptide" evidence="1">
    <location>
        <begin position="1"/>
        <end position="20"/>
    </location>
</feature>
<evidence type="ECO:0000256" key="1">
    <source>
        <dbReference type="SAM" id="SignalP"/>
    </source>
</evidence>
<accession>A0ABS6XMQ0</accession>